<feature type="domain" description="TAF1C beta-propeller" evidence="2">
    <location>
        <begin position="269"/>
        <end position="359"/>
    </location>
</feature>
<feature type="compositionally biased region" description="Basic residues" evidence="1">
    <location>
        <begin position="876"/>
        <end position="888"/>
    </location>
</feature>
<evidence type="ECO:0000313" key="3">
    <source>
        <dbReference type="EMBL" id="KAJ1645213.1"/>
    </source>
</evidence>
<proteinExistence type="predicted"/>
<feature type="region of interest" description="Disordered" evidence="1">
    <location>
        <begin position="1"/>
        <end position="26"/>
    </location>
</feature>
<evidence type="ECO:0000256" key="1">
    <source>
        <dbReference type="SAM" id="MobiDB-lite"/>
    </source>
</evidence>
<evidence type="ECO:0000313" key="4">
    <source>
        <dbReference type="Proteomes" id="UP001145021"/>
    </source>
</evidence>
<dbReference type="InterPro" id="IPR038801">
    <property type="entry name" value="TAF1C"/>
</dbReference>
<accession>A0A9W7XIB7</accession>
<evidence type="ECO:0000259" key="2">
    <source>
        <dbReference type="Pfam" id="PF20641"/>
    </source>
</evidence>
<dbReference type="InterPro" id="IPR049087">
    <property type="entry name" value="TAF1C_beta-prop"/>
</dbReference>
<dbReference type="EMBL" id="JANBOH010000118">
    <property type="protein sequence ID" value="KAJ1645213.1"/>
    <property type="molecule type" value="Genomic_DNA"/>
</dbReference>
<gene>
    <name evidence="3" type="ORF">LPJ64_003182</name>
</gene>
<sequence>MPPQNRERQGTVTERGSRHRRGPDSLGFPALVWPLNRNESSVQYSGLQALDIGLFGCMMPGVGADGSVRWQAASASNAAASKRDTKQLDLGRKASVLRAGTQVPGLLDLQGAPMPAEMVRQFERAHVELDLPRELLEELFRDPIDSAQVATQGSAIAVCRSAKGDFKHGADNESREWILFAGSETKSELWMQPLRSDMQSGAFCSMEFTTAIRQIRTHRAHLGLACVRTDSMAALVQMVSDDPQVTLQISGTPYDYGSRGADHWVCDAAWSPWMASEIALASATGDVRLWDCSAARETSAFAGRGPRRRWAACDYWGAPRVLLCADNTTLSCVDARANRMNTVFLDTTQSAFASAGEVITAAKASETHPLHAIAATTHYIRIYDRRYARQPLLAWEVPDPDDPPVRIESTDIGGRDIVFSATKSAQVSVFEYLQPMTDAPFVSGMQTVLDPPPTSLLAMQDALAIDPTIETMPVRTRLEGLALYTGTQGDTACLTLDALGGIAAVQLGPSADGILELGYSEDSVDVHRSRREYAWSLVRQCGLPFERADLRSVYRYLVEGPQTSSGDSAIRSFMAERKRAKSDALKWHPSLAKVAGSLSADASAYTAALLAATKMATKEQTLRIELPSWSSAGKDIYREALAQDASAAKDMAEFEDLLHKKAASSTGNLAMETEDLPLDPEQDLYRSIRAALKQVFGRCSNSSSNNSNSESNSESSSNSKAVLVDRALDRAAADIALSKMLIGSGSERTAEDLREKLGEMPEHAQLLDRIWSGASVPGWSRSEQSLTQPSGSSRKRKPKPLSSESRPSFTQPPALTRAPEPESQAGRRAEYFSQPAPGVASAAPPIHVPSLVSASSSRAVHPSVRPSSGTTAKMSQGKKKTKPRKSGF</sequence>
<dbReference type="PANTHER" id="PTHR15319:SF1">
    <property type="entry name" value="TATA BOX-BINDING PROTEIN-ASSOCIATED FACTOR RNA POLYMERASE I SUBUNIT C"/>
    <property type="match status" value="1"/>
</dbReference>
<dbReference type="PANTHER" id="PTHR15319">
    <property type="entry name" value="TATA BOX-BINDING PROTEIN ASSOCIATED FACTOR RNA POLYMERASE I SUBUNIT C"/>
    <property type="match status" value="1"/>
</dbReference>
<feature type="region of interest" description="Disordered" evidence="1">
    <location>
        <begin position="777"/>
        <end position="888"/>
    </location>
</feature>
<dbReference type="Pfam" id="PF20641">
    <property type="entry name" value="TAF1C_beta-prop"/>
    <property type="match status" value="1"/>
</dbReference>
<name>A0A9W7XIB7_9FUNG</name>
<dbReference type="SUPFAM" id="SSF50978">
    <property type="entry name" value="WD40 repeat-like"/>
    <property type="match status" value="1"/>
</dbReference>
<dbReference type="Gene3D" id="2.130.10.10">
    <property type="entry name" value="YVTN repeat-like/Quinoprotein amine dehydrogenase"/>
    <property type="match status" value="1"/>
</dbReference>
<dbReference type="GO" id="GO:0001164">
    <property type="term" value="F:RNA polymerase I core promoter sequence-specific DNA binding"/>
    <property type="evidence" value="ECO:0007669"/>
    <property type="project" value="TreeGrafter"/>
</dbReference>
<dbReference type="GO" id="GO:0001650">
    <property type="term" value="C:fibrillar center"/>
    <property type="evidence" value="ECO:0007669"/>
    <property type="project" value="TreeGrafter"/>
</dbReference>
<dbReference type="AlphaFoldDB" id="A0A9W7XIB7"/>
<feature type="region of interest" description="Disordered" evidence="1">
    <location>
        <begin position="698"/>
        <end position="719"/>
    </location>
</feature>
<keyword evidence="4" id="KW-1185">Reference proteome</keyword>
<dbReference type="Proteomes" id="UP001145021">
    <property type="component" value="Unassembled WGS sequence"/>
</dbReference>
<dbReference type="InterPro" id="IPR015943">
    <property type="entry name" value="WD40/YVTN_repeat-like_dom_sf"/>
</dbReference>
<protein>
    <recommendedName>
        <fullName evidence="2">TAF1C beta-propeller domain-containing protein</fullName>
    </recommendedName>
</protein>
<dbReference type="InterPro" id="IPR036322">
    <property type="entry name" value="WD40_repeat_dom_sf"/>
</dbReference>
<reference evidence="3" key="1">
    <citation type="submission" date="2022-07" db="EMBL/GenBank/DDBJ databases">
        <title>Phylogenomic reconstructions and comparative analyses of Kickxellomycotina fungi.</title>
        <authorList>
            <person name="Reynolds N.K."/>
            <person name="Stajich J.E."/>
            <person name="Barry K."/>
            <person name="Grigoriev I.V."/>
            <person name="Crous P."/>
            <person name="Smith M.E."/>
        </authorList>
    </citation>
    <scope>NUCLEOTIDE SEQUENCE</scope>
    <source>
        <strain evidence="3">NBRC 105413</strain>
    </source>
</reference>
<feature type="compositionally biased region" description="Polar residues" evidence="1">
    <location>
        <begin position="865"/>
        <end position="874"/>
    </location>
</feature>
<organism evidence="3 4">
    <name type="scientific">Coemansia asiatica</name>
    <dbReference type="NCBI Taxonomy" id="1052880"/>
    <lineage>
        <taxon>Eukaryota</taxon>
        <taxon>Fungi</taxon>
        <taxon>Fungi incertae sedis</taxon>
        <taxon>Zoopagomycota</taxon>
        <taxon>Kickxellomycotina</taxon>
        <taxon>Kickxellomycetes</taxon>
        <taxon>Kickxellales</taxon>
        <taxon>Kickxellaceae</taxon>
        <taxon>Coemansia</taxon>
    </lineage>
</organism>
<comment type="caution">
    <text evidence="3">The sequence shown here is derived from an EMBL/GenBank/DDBJ whole genome shotgun (WGS) entry which is preliminary data.</text>
</comment>
<feature type="compositionally biased region" description="Low complexity" evidence="1">
    <location>
        <begin position="700"/>
        <end position="719"/>
    </location>
</feature>